<dbReference type="AlphaFoldDB" id="A0P5F8"/>
<gene>
    <name evidence="1" type="ORF">MB2181_01805</name>
</gene>
<evidence type="ECO:0000313" key="1">
    <source>
        <dbReference type="EMBL" id="EAV46768.1"/>
    </source>
</evidence>
<keyword evidence="2" id="KW-1185">Reference proteome</keyword>
<proteinExistence type="predicted"/>
<protein>
    <submittedName>
        <fullName evidence="1">Uncharacterized protein</fullName>
    </submittedName>
</protein>
<comment type="caution">
    <text evidence="1">The sequence shown here is derived from an EMBL/GenBank/DDBJ whole genome shotgun (WGS) entry which is preliminary data.</text>
</comment>
<sequence>MAKQLYEKAALQGNHKAKDRFKILMLLAINQGVARGEISKDIRLSWIKGYEPWQIEAADKYFD</sequence>
<evidence type="ECO:0000313" key="2">
    <source>
        <dbReference type="Proteomes" id="UP000054262"/>
    </source>
</evidence>
<accession>A0P5F8</accession>
<dbReference type="EMBL" id="AAUX01000001">
    <property type="protein sequence ID" value="EAV46768.1"/>
    <property type="molecule type" value="Genomic_DNA"/>
</dbReference>
<name>A0P5F8_9PROT</name>
<organism evidence="1 2">
    <name type="scientific">Methylophilales bacterium HTCC2181</name>
    <dbReference type="NCBI Taxonomy" id="383631"/>
    <lineage>
        <taxon>Bacteria</taxon>
        <taxon>Pseudomonadati</taxon>
        <taxon>Pseudomonadota</taxon>
        <taxon>Betaproteobacteria</taxon>
        <taxon>Nitrosomonadales</taxon>
        <taxon>OM43 clade</taxon>
    </lineage>
</organism>
<dbReference type="Proteomes" id="UP000054262">
    <property type="component" value="Unassembled WGS sequence"/>
</dbReference>
<reference evidence="1 2" key="1">
    <citation type="submission" date="2006-11" db="EMBL/GenBank/DDBJ databases">
        <authorList>
            <person name="Giovannoni S."/>
            <person name="Vergin K."/>
            <person name="Ferriera S."/>
            <person name="Johnson J."/>
            <person name="Kravitz S."/>
            <person name="Beeson K."/>
            <person name="Sutton G."/>
            <person name="Rogers Y.-H."/>
            <person name="Friedman R."/>
            <person name="Frazier M."/>
            <person name="Venter J.C."/>
        </authorList>
    </citation>
    <scope>NUCLEOTIDE SEQUENCE [LARGE SCALE GENOMIC DNA]</scope>
    <source>
        <strain evidence="1 2">HTCC2181</strain>
    </source>
</reference>